<dbReference type="SUPFAM" id="SSF56801">
    <property type="entry name" value="Acetyl-CoA synthetase-like"/>
    <property type="match status" value="2"/>
</dbReference>
<keyword evidence="1" id="KW-0596">Phosphopantetheine</keyword>
<dbReference type="InterPro" id="IPR006162">
    <property type="entry name" value="Ppantetheine_attach_site"/>
</dbReference>
<keyword evidence="7" id="KW-1185">Reference proteome</keyword>
<dbReference type="InterPro" id="IPR009081">
    <property type="entry name" value="PP-bd_ACP"/>
</dbReference>
<dbReference type="PANTHER" id="PTHR45527">
    <property type="entry name" value="NONRIBOSOMAL PEPTIDE SYNTHETASE"/>
    <property type="match status" value="1"/>
</dbReference>
<dbReference type="GO" id="GO:0005737">
    <property type="term" value="C:cytoplasm"/>
    <property type="evidence" value="ECO:0007669"/>
    <property type="project" value="TreeGrafter"/>
</dbReference>
<evidence type="ECO:0000259" key="5">
    <source>
        <dbReference type="PROSITE" id="PS50075"/>
    </source>
</evidence>
<accession>A0A9P4IZF0</accession>
<dbReference type="InterPro" id="IPR001242">
    <property type="entry name" value="Condensation_dom"/>
</dbReference>
<dbReference type="Gene3D" id="3.30.559.10">
    <property type="entry name" value="Chloramphenicol acetyltransferase-like domain"/>
    <property type="match status" value="2"/>
</dbReference>
<dbReference type="SUPFAM" id="SSF52777">
    <property type="entry name" value="CoA-dependent acyltransferases"/>
    <property type="match status" value="4"/>
</dbReference>
<name>A0A9P4IZF0_9PEZI</name>
<evidence type="ECO:0000313" key="7">
    <source>
        <dbReference type="Proteomes" id="UP000799439"/>
    </source>
</evidence>
<proteinExistence type="predicted"/>
<dbReference type="InterPro" id="IPR045851">
    <property type="entry name" value="AMP-bd_C_sf"/>
</dbReference>
<dbReference type="InterPro" id="IPR023213">
    <property type="entry name" value="CAT-like_dom_sf"/>
</dbReference>
<feature type="domain" description="Carrier" evidence="5">
    <location>
        <begin position="1109"/>
        <end position="1185"/>
    </location>
</feature>
<dbReference type="CDD" id="cd19545">
    <property type="entry name" value="FUM14_C_NRPS-like"/>
    <property type="match status" value="2"/>
</dbReference>
<feature type="region of interest" description="Disordered" evidence="4">
    <location>
        <begin position="18"/>
        <end position="47"/>
    </location>
</feature>
<dbReference type="PANTHER" id="PTHR45527:SF1">
    <property type="entry name" value="FATTY ACID SYNTHASE"/>
    <property type="match status" value="1"/>
</dbReference>
<evidence type="ECO:0000256" key="1">
    <source>
        <dbReference type="ARBA" id="ARBA00022450"/>
    </source>
</evidence>
<dbReference type="GO" id="GO:0016874">
    <property type="term" value="F:ligase activity"/>
    <property type="evidence" value="ECO:0007669"/>
    <property type="project" value="UniProtKB-KW"/>
</dbReference>
<dbReference type="NCBIfam" id="TIGR01733">
    <property type="entry name" value="AA-adenyl-dom"/>
    <property type="match status" value="2"/>
</dbReference>
<dbReference type="Gene3D" id="2.30.38.10">
    <property type="entry name" value="Luciferase, Domain 3"/>
    <property type="match status" value="1"/>
</dbReference>
<dbReference type="InterPro" id="IPR010071">
    <property type="entry name" value="AA_adenyl_dom"/>
</dbReference>
<reference evidence="6" key="1">
    <citation type="journal article" date="2020" name="Stud. Mycol.">
        <title>101 Dothideomycetes genomes: a test case for predicting lifestyles and emergence of pathogens.</title>
        <authorList>
            <person name="Haridas S."/>
            <person name="Albert R."/>
            <person name="Binder M."/>
            <person name="Bloem J."/>
            <person name="Labutti K."/>
            <person name="Salamov A."/>
            <person name="Andreopoulos B."/>
            <person name="Baker S."/>
            <person name="Barry K."/>
            <person name="Bills G."/>
            <person name="Bluhm B."/>
            <person name="Cannon C."/>
            <person name="Castanera R."/>
            <person name="Culley D."/>
            <person name="Daum C."/>
            <person name="Ezra D."/>
            <person name="Gonzalez J."/>
            <person name="Henrissat B."/>
            <person name="Kuo A."/>
            <person name="Liang C."/>
            <person name="Lipzen A."/>
            <person name="Lutzoni F."/>
            <person name="Magnuson J."/>
            <person name="Mondo S."/>
            <person name="Nolan M."/>
            <person name="Ohm R."/>
            <person name="Pangilinan J."/>
            <person name="Park H.-J."/>
            <person name="Ramirez L."/>
            <person name="Alfaro M."/>
            <person name="Sun H."/>
            <person name="Tritt A."/>
            <person name="Yoshinaga Y."/>
            <person name="Zwiers L.-H."/>
            <person name="Turgeon B."/>
            <person name="Goodwin S."/>
            <person name="Spatafora J."/>
            <person name="Crous P."/>
            <person name="Grigoriev I."/>
        </authorList>
    </citation>
    <scope>NUCLEOTIDE SEQUENCE</scope>
    <source>
        <strain evidence="6">CBS 260.36</strain>
    </source>
</reference>
<comment type="caution">
    <text evidence="6">The sequence shown here is derived from an EMBL/GenBank/DDBJ whole genome shotgun (WGS) entry which is preliminary data.</text>
</comment>
<dbReference type="InterPro" id="IPR042099">
    <property type="entry name" value="ANL_N_sf"/>
</dbReference>
<dbReference type="FunFam" id="1.10.1200.10:FF:000005">
    <property type="entry name" value="Nonribosomal peptide synthetase 1"/>
    <property type="match status" value="1"/>
</dbReference>
<dbReference type="InterPro" id="IPR036736">
    <property type="entry name" value="ACP-like_sf"/>
</dbReference>
<dbReference type="Pfam" id="PF00501">
    <property type="entry name" value="AMP-binding"/>
    <property type="match status" value="2"/>
</dbReference>
<protein>
    <submittedName>
        <fullName evidence="6">Acetyl-CoA synthetase-like protein</fullName>
    </submittedName>
</protein>
<keyword evidence="3" id="KW-0436">Ligase</keyword>
<dbReference type="FunFam" id="3.30.559.30:FF:000003">
    <property type="entry name" value="Nonribosomal peptide synthase SidD"/>
    <property type="match status" value="2"/>
</dbReference>
<dbReference type="SUPFAM" id="SSF47336">
    <property type="entry name" value="ACP-like"/>
    <property type="match status" value="3"/>
</dbReference>
<dbReference type="SUPFAM" id="SSF51735">
    <property type="entry name" value="NAD(P)-binding Rossmann-fold domains"/>
    <property type="match status" value="1"/>
</dbReference>
<dbReference type="FunFam" id="3.40.50.12780:FF:000014">
    <property type="entry name" value="Nonribosomal peptide synthetase 1"/>
    <property type="match status" value="1"/>
</dbReference>
<dbReference type="Gene3D" id="3.40.50.720">
    <property type="entry name" value="NAD(P)-binding Rossmann-like Domain"/>
    <property type="match status" value="1"/>
</dbReference>
<dbReference type="GO" id="GO:0043041">
    <property type="term" value="P:amino acid activation for nonribosomal peptide biosynthetic process"/>
    <property type="evidence" value="ECO:0007669"/>
    <property type="project" value="TreeGrafter"/>
</dbReference>
<sequence>MATQGNQAGIIEVKDSGFLKGRHSDGDDRPSQLSRPGDTAAAGSQSRVMPMTSMEMKLREVWANALGLTPEQIDGHDDFFQLCNNLISEVDLIDVSRKAGIKLTVSDVYEHPRLKDMALKAMDLEDPEDEKPIAPFTLLTGDYPAVDALKAQVVQQCNLSGEQQIEDIYPCTSLQEGIMATVTMQPDSYVAKFVFRLSDDVDTARFKAAWAHTLQRCANLRTRIITTAGCTVQAVVREEMSECEDSTNVESAPFQYGTRLCRYKLYVEANGARYLVLFIHHAIFDGWTMQIVLDCLHSFYWNHPPPPVQSFASFVRYLNERDNKASAQYWEQELRGARKTTFPVAHHVISDLPLIRQTMTRNFPLRWTTDSSITKGMVLRAAWAVVLARYCDSGDICFGTTVTGRKAPLAGIKSIAGPIIATLPVRVQLARQGSVAGLLQCLQAQAASMIPHEQFGLRNIAKLSPDAREACDFSCLFVVQLSKGSGKTSNASEVLLEEVQQDVRLQGDLIYPLLTQVFIVGNRVEVKLTFQPEKIPELRIEALLHHFECASQQLMESGDLKVGQISLASHWDLTQAMKWNAVKPYTNTECVQACVHDLIAQHVAQTPEHPAIISSQQGEMTYADLDIWSSRLARVLAQLKIGPEVLVPICLEKSPWAVVAMLGVIKVGGAFVPVDPAHPPARKASLLHEIGANIILVSHYTEPSCRELKANIIQVSVARLQSIEHAPVIGLAKPFNAAYAIFTSGSTGKPKTIVVEHQGVCTSLMSHGKVIGMCSTTRFLQFSNYTFDMCITEILGTLIFGGCVCIPSEFERLNDTSAFMAETRVNTAFLTPSFANTLDLTSLSHLHTLLIGGEALTKGDLNKWFGNLRLFQAYGPTETVILCTLHEVSSREATPATIGYGVGNSCWLVDPNDHHLLAPIGCVGELLIHGALARGYANDVTGTEQAFLKDVKWLPRSSDQDTRRYYKTGDLAVYNTDGTIEFLGRKDIQVKIRGQRTVVEVIQAERGPILVAFVTFDARPMSQNEPCDQDLTQALLLMDDHLRTKFIDLSTRLEQELPHYMVPTLYLPMRWLPRGSSFKLDRKRLRELAHELSPGSIASYSLARQDYAVPTTDMELQLRELWVEILKVPLSDVCKHSNFLQIGGDSVSSMHLVSLSRKDGLSLTVQDVFDDPRLSSMAKKVESRRHHTPVEMRPIAPFSLLEHGIMERDSLKTKLIDHCGIMDLNDLEDGFPCTALQEGLMALTATRPGSYIARFVYLLPEKIDIDRFKTAWERTIHLCDTLRARILQVDGMTIQILSRHDIQWEKPNNMPVSQMLERMRGETMGYGTSLCRYSLVGPNESGENYFILAMHHAVFDGWSLRMVMRTLQSAYCGSTPPPLQPFASFVQHVCATDTVAMQKYWQTRLEGAKQLPCPMIDAKHKNVTAFNAERTNQTLSRTLSFFSKEKMSITDATILHAAWAIVLGQYCQTDDVCFGTIVSGRQAALDGINQISGPTIATVPVRIRIPPNQTVLSFLEGVQSQMVDMVPYEQFGLQNIAKVTSEAKLACDFSCLLILQPACIRNTNPEVTDSKTEQLDELVPQIDTKGYDTYPLVVECYMHRDNAELKFSYYSDVVSEERLIALTHHLENIVRQLVKHHDHFLSDVHVAGEWDLQWAMKSNLANSHSISMSACVQDLIAGQANSFGDCPAILSSDGGVTYAELEHSSGRLAAHLCKLGVGPESLIPLCFEKSALAIVAMLGVLKAGAAFVCIDCTHPPSQQSERLKQIDAQLLLVSSVTAAICREFDVRVVELSLPLLSSPTITGMGKEISKTDSSNAAYAIFTSGSRGAPKLVVVEHGSMCLSLKAHTRAFGVDHQTRFLQFSNYTFDVCISEIFGTLMAGGTVCVPSEYERLHGIVDFIRRFEVTTADLTPTFLATIPPGSIPSVITLVVGGEPCGPELLRAWLDHANIIHTYGLTEACITSTTFTFRSADDRPSNIGRPLNGPCWIVDPDDHNRLAPIGCIGELIIRGPVLARGYLGDTQKTEASFISGSHFLPDSAGHRFYKTGDLVKYNADGTIDFVGRQDTQVKIRGQRVELGAIEHSIRSLALGSDHIVVDLVKYQEREILIAFISVNGPSAVMTEEHTVKLVETNDRHRTMFAEIFDQLQGMLPSHLVPSLFVPFIWAAFGSSMKLDRKLLRRLVQRLSSGQLTELSLRTQPKITPRTTPEFNMRSLWAKVLRLPESSIGVDDSFESLGGNSITLVTLVQLINSRENSKLVLAYIDTRTLTVSTLADLVETTRHSGNGQCAQKVQAGIDLMEEINSHQASIQKELPTDDRPIGGMGDRNIVFLTGGTGYLGTEILRQLLSADGVGSVIVLVRAPSVQEGLARIIRAAKIAGWWEEDKTSMIKALPGDLALKRCGQDDKIWHDLCYKVNVIVHNGAVVNWIKSYYELRDANVLSTTQLLELTASSPLQPKFIYISGGKRTRYDLDRATIANQLAQASQANGYVQSKFVAESVVSDFISRLHPGQRQVFVVKPGLIIGGADKGVANVDDFLWRIVAGAVDLHAYPLEREDQWLLVADEVKSWIKDKVQFQPPIDPEMTQRYHKNALDWLEGNIGKIVPYGQDIHTKAKALLTAQRQYSSTEIQLSRRDFHKVTLDFLLDLKSSIDDMILWLKEYIKDDESLKMLCYVYRRKPGPADPVSSLEILRDRRGIIESRIRDLEIHSRSVLIRQ</sequence>
<evidence type="ECO:0000256" key="3">
    <source>
        <dbReference type="ARBA" id="ARBA00022598"/>
    </source>
</evidence>
<feature type="compositionally biased region" description="Basic and acidic residues" evidence="4">
    <location>
        <begin position="18"/>
        <end position="30"/>
    </location>
</feature>
<dbReference type="PROSITE" id="PS00012">
    <property type="entry name" value="PHOSPHOPANTETHEINE"/>
    <property type="match status" value="1"/>
</dbReference>
<dbReference type="Gene3D" id="3.30.559.30">
    <property type="entry name" value="Nonribosomal peptide synthetase, condensation domain"/>
    <property type="match status" value="2"/>
</dbReference>
<dbReference type="Gene3D" id="1.10.1200.10">
    <property type="entry name" value="ACP-like"/>
    <property type="match status" value="3"/>
</dbReference>
<evidence type="ECO:0000256" key="2">
    <source>
        <dbReference type="ARBA" id="ARBA00022553"/>
    </source>
</evidence>
<dbReference type="Pfam" id="PF00668">
    <property type="entry name" value="Condensation"/>
    <property type="match status" value="2"/>
</dbReference>
<keyword evidence="2" id="KW-0597">Phosphoprotein</keyword>
<gene>
    <name evidence="6" type="ORF">K461DRAFT_322741</name>
</gene>
<dbReference type="InterPro" id="IPR036291">
    <property type="entry name" value="NAD(P)-bd_dom_sf"/>
</dbReference>
<dbReference type="Pfam" id="PF07993">
    <property type="entry name" value="NAD_binding_4"/>
    <property type="match status" value="1"/>
</dbReference>
<dbReference type="OrthoDB" id="416786at2759"/>
<dbReference type="PROSITE" id="PS50075">
    <property type="entry name" value="CARRIER"/>
    <property type="match status" value="2"/>
</dbReference>
<dbReference type="Proteomes" id="UP000799439">
    <property type="component" value="Unassembled WGS sequence"/>
</dbReference>
<dbReference type="GO" id="GO:0031177">
    <property type="term" value="F:phosphopantetheine binding"/>
    <property type="evidence" value="ECO:0007669"/>
    <property type="project" value="TreeGrafter"/>
</dbReference>
<evidence type="ECO:0000313" key="6">
    <source>
        <dbReference type="EMBL" id="KAF2151506.1"/>
    </source>
</evidence>
<evidence type="ECO:0000256" key="4">
    <source>
        <dbReference type="SAM" id="MobiDB-lite"/>
    </source>
</evidence>
<dbReference type="EMBL" id="ML996088">
    <property type="protein sequence ID" value="KAF2151506.1"/>
    <property type="molecule type" value="Genomic_DNA"/>
</dbReference>
<dbReference type="FunFam" id="3.30.300.30:FF:000015">
    <property type="entry name" value="Nonribosomal peptide synthase SidD"/>
    <property type="match status" value="2"/>
</dbReference>
<dbReference type="InterPro" id="IPR000873">
    <property type="entry name" value="AMP-dep_synth/lig_dom"/>
</dbReference>
<dbReference type="Pfam" id="PF00550">
    <property type="entry name" value="PP-binding"/>
    <property type="match status" value="3"/>
</dbReference>
<dbReference type="Gene3D" id="3.30.300.30">
    <property type="match status" value="2"/>
</dbReference>
<organism evidence="6 7">
    <name type="scientific">Myriangium duriaei CBS 260.36</name>
    <dbReference type="NCBI Taxonomy" id="1168546"/>
    <lineage>
        <taxon>Eukaryota</taxon>
        <taxon>Fungi</taxon>
        <taxon>Dikarya</taxon>
        <taxon>Ascomycota</taxon>
        <taxon>Pezizomycotina</taxon>
        <taxon>Dothideomycetes</taxon>
        <taxon>Dothideomycetidae</taxon>
        <taxon>Myriangiales</taxon>
        <taxon>Myriangiaceae</taxon>
        <taxon>Myriangium</taxon>
    </lineage>
</organism>
<dbReference type="GO" id="GO:0044550">
    <property type="term" value="P:secondary metabolite biosynthetic process"/>
    <property type="evidence" value="ECO:0007669"/>
    <property type="project" value="TreeGrafter"/>
</dbReference>
<dbReference type="Gene3D" id="3.40.50.980">
    <property type="match status" value="2"/>
</dbReference>
<dbReference type="CDD" id="cd05918">
    <property type="entry name" value="A_NRPS_SidN3_like"/>
    <property type="match status" value="2"/>
</dbReference>
<dbReference type="InterPro" id="IPR013120">
    <property type="entry name" value="FAR_NAD-bd"/>
</dbReference>
<dbReference type="Gene3D" id="3.40.50.12780">
    <property type="entry name" value="N-terminal domain of ligase-like"/>
    <property type="match status" value="1"/>
</dbReference>
<feature type="domain" description="Carrier" evidence="5">
    <location>
        <begin position="2201"/>
        <end position="2279"/>
    </location>
</feature>